<feature type="binding site" evidence="10">
    <location>
        <position position="80"/>
    </location>
    <ligand>
        <name>Na(+)</name>
        <dbReference type="ChEBI" id="CHEBI:29101"/>
        <note>structural</note>
    </ligand>
</feature>
<evidence type="ECO:0000256" key="4">
    <source>
        <dbReference type="ARBA" id="ARBA00022989"/>
    </source>
</evidence>
<feature type="transmembrane region" description="Helical" evidence="10">
    <location>
        <begin position="96"/>
        <end position="115"/>
    </location>
</feature>
<keyword evidence="10" id="KW-0479">Metal-binding</keyword>
<gene>
    <name evidence="10" type="primary">fluC</name>
    <name evidence="10" type="synonym">crcB</name>
    <name evidence="11" type="ORF">M2280_003271</name>
</gene>
<keyword evidence="10" id="KW-0813">Transport</keyword>
<keyword evidence="3 10" id="KW-0812">Transmembrane</keyword>
<evidence type="ECO:0000256" key="2">
    <source>
        <dbReference type="ARBA" id="ARBA00022475"/>
    </source>
</evidence>
<dbReference type="HAMAP" id="MF_00454">
    <property type="entry name" value="FluC"/>
    <property type="match status" value="1"/>
</dbReference>
<organism evidence="11 12">
    <name type="scientific">Prescottella agglutinans</name>
    <dbReference type="NCBI Taxonomy" id="1644129"/>
    <lineage>
        <taxon>Bacteria</taxon>
        <taxon>Bacillati</taxon>
        <taxon>Actinomycetota</taxon>
        <taxon>Actinomycetes</taxon>
        <taxon>Mycobacteriales</taxon>
        <taxon>Nocardiaceae</taxon>
        <taxon>Prescottella</taxon>
    </lineage>
</organism>
<dbReference type="EMBL" id="JARXVC010000008">
    <property type="protein sequence ID" value="MDH6282048.1"/>
    <property type="molecule type" value="Genomic_DNA"/>
</dbReference>
<comment type="activity regulation">
    <text evidence="10">Na(+) is not transported, but it plays an essential structural role and its presence is essential for fluoride channel function.</text>
</comment>
<keyword evidence="10" id="KW-0406">Ion transport</keyword>
<feature type="transmembrane region" description="Helical" evidence="10">
    <location>
        <begin position="39"/>
        <end position="62"/>
    </location>
</feature>
<dbReference type="Pfam" id="PF02537">
    <property type="entry name" value="CRCB"/>
    <property type="match status" value="1"/>
</dbReference>
<evidence type="ECO:0000256" key="9">
    <source>
        <dbReference type="ARBA" id="ARBA00049940"/>
    </source>
</evidence>
<sequence length="130" mass="13461">MTATGGSDVMVEGRALLVVALGGAIGASTRFLLSQQFPAIWTVAVINIVGSLLLGVLAAMVGPDRLWRLFLGVGVLGGFTTFSTFAVDVVQNPASAVLYVFATLLPALVAARIGMGVGEYLHARRRGETA</sequence>
<feature type="transmembrane region" description="Helical" evidence="10">
    <location>
        <begin position="69"/>
        <end position="90"/>
    </location>
</feature>
<dbReference type="Proteomes" id="UP001160334">
    <property type="component" value="Unassembled WGS sequence"/>
</dbReference>
<comment type="subcellular location">
    <subcellularLocation>
        <location evidence="1 10">Cell membrane</location>
        <topology evidence="1 10">Multi-pass membrane protein</topology>
    </subcellularLocation>
</comment>
<evidence type="ECO:0000313" key="11">
    <source>
        <dbReference type="EMBL" id="MDH6282048.1"/>
    </source>
</evidence>
<keyword evidence="4 10" id="KW-1133">Transmembrane helix</keyword>
<reference evidence="11 12" key="1">
    <citation type="submission" date="2023-04" db="EMBL/GenBank/DDBJ databases">
        <title>Forest soil microbial communities from Buena Vista Peninsula, Colon Province, Panama.</title>
        <authorList>
            <person name="Bouskill N."/>
        </authorList>
    </citation>
    <scope>NUCLEOTIDE SEQUENCE [LARGE SCALE GENOMIC DNA]</scope>
    <source>
        <strain evidence="11 12">CFH S0262</strain>
    </source>
</reference>
<keyword evidence="10" id="KW-0915">Sodium</keyword>
<keyword evidence="12" id="KW-1185">Reference proteome</keyword>
<evidence type="ECO:0000256" key="10">
    <source>
        <dbReference type="HAMAP-Rule" id="MF_00454"/>
    </source>
</evidence>
<feature type="transmembrane region" description="Helical" evidence="10">
    <location>
        <begin position="15"/>
        <end position="33"/>
    </location>
</feature>
<comment type="catalytic activity">
    <reaction evidence="8">
        <text>fluoride(in) = fluoride(out)</text>
        <dbReference type="Rhea" id="RHEA:76159"/>
        <dbReference type="ChEBI" id="CHEBI:17051"/>
    </reaction>
    <physiologicalReaction direction="left-to-right" evidence="8">
        <dbReference type="Rhea" id="RHEA:76160"/>
    </physiologicalReaction>
</comment>
<evidence type="ECO:0000256" key="6">
    <source>
        <dbReference type="ARBA" id="ARBA00023303"/>
    </source>
</evidence>
<name>A0ABT6MCJ6_9NOCA</name>
<evidence type="ECO:0000313" key="12">
    <source>
        <dbReference type="Proteomes" id="UP001160334"/>
    </source>
</evidence>
<keyword evidence="5 10" id="KW-0472">Membrane</keyword>
<protein>
    <recommendedName>
        <fullName evidence="10">Fluoride-specific ion channel FluC</fullName>
    </recommendedName>
</protein>
<feature type="binding site" evidence="10">
    <location>
        <position position="77"/>
    </location>
    <ligand>
        <name>Na(+)</name>
        <dbReference type="ChEBI" id="CHEBI:29101"/>
        <note>structural</note>
    </ligand>
</feature>
<dbReference type="InterPro" id="IPR003691">
    <property type="entry name" value="FluC"/>
</dbReference>
<evidence type="ECO:0000256" key="7">
    <source>
        <dbReference type="ARBA" id="ARBA00035120"/>
    </source>
</evidence>
<comment type="function">
    <text evidence="9 10">Fluoride-specific ion channel. Important for reducing fluoride concentration in the cell, thus reducing its toxicity.</text>
</comment>
<accession>A0ABT6MCJ6</accession>
<proteinExistence type="inferred from homology"/>
<comment type="caution">
    <text evidence="11">The sequence shown here is derived from an EMBL/GenBank/DDBJ whole genome shotgun (WGS) entry which is preliminary data.</text>
</comment>
<keyword evidence="2 10" id="KW-1003">Cell membrane</keyword>
<evidence type="ECO:0000256" key="8">
    <source>
        <dbReference type="ARBA" id="ARBA00035585"/>
    </source>
</evidence>
<evidence type="ECO:0000256" key="5">
    <source>
        <dbReference type="ARBA" id="ARBA00023136"/>
    </source>
</evidence>
<evidence type="ECO:0000256" key="1">
    <source>
        <dbReference type="ARBA" id="ARBA00004651"/>
    </source>
</evidence>
<comment type="similarity">
    <text evidence="7 10">Belongs to the fluoride channel Fluc/FEX (TC 1.A.43) family.</text>
</comment>
<keyword evidence="6 10" id="KW-0407">Ion channel</keyword>
<evidence type="ECO:0000256" key="3">
    <source>
        <dbReference type="ARBA" id="ARBA00022692"/>
    </source>
</evidence>